<sequence>MTSGLLPAAFIAIFLNLILPQDLADDVIEEPLEGLGDHGQP</sequence>
<name>A0A3B0RLV3_9ZZZZ</name>
<proteinExistence type="predicted"/>
<organism evidence="1">
    <name type="scientific">hydrothermal vent metagenome</name>
    <dbReference type="NCBI Taxonomy" id="652676"/>
    <lineage>
        <taxon>unclassified sequences</taxon>
        <taxon>metagenomes</taxon>
        <taxon>ecological metagenomes</taxon>
    </lineage>
</organism>
<dbReference type="EMBL" id="UOEG01000094">
    <property type="protein sequence ID" value="VAV92652.1"/>
    <property type="molecule type" value="Genomic_DNA"/>
</dbReference>
<protein>
    <submittedName>
        <fullName evidence="1">Uncharacterized protein</fullName>
    </submittedName>
</protein>
<gene>
    <name evidence="1" type="ORF">MNBD_ALPHA07-2074</name>
</gene>
<reference evidence="1" key="1">
    <citation type="submission" date="2018-06" db="EMBL/GenBank/DDBJ databases">
        <authorList>
            <person name="Zhirakovskaya E."/>
        </authorList>
    </citation>
    <scope>NUCLEOTIDE SEQUENCE</scope>
</reference>
<dbReference type="AlphaFoldDB" id="A0A3B0RLV3"/>
<accession>A0A3B0RLV3</accession>
<evidence type="ECO:0000313" key="1">
    <source>
        <dbReference type="EMBL" id="VAV92652.1"/>
    </source>
</evidence>